<keyword evidence="4" id="KW-0378">Hydrolase</keyword>
<evidence type="ECO:0000256" key="2">
    <source>
        <dbReference type="ARBA" id="ARBA00007664"/>
    </source>
</evidence>
<dbReference type="AlphaFoldDB" id="A0A8K0DCQ9"/>
<dbReference type="GO" id="GO:0005576">
    <property type="term" value="C:extracellular region"/>
    <property type="evidence" value="ECO:0007669"/>
    <property type="project" value="UniProtKB-SubCell"/>
</dbReference>
<feature type="chain" id="PRO_5035466920" description="Peptidase S1 domain-containing protein" evidence="7">
    <location>
        <begin position="24"/>
        <end position="311"/>
    </location>
</feature>
<keyword evidence="7" id="KW-0732">Signal</keyword>
<proteinExistence type="inferred from homology"/>
<dbReference type="SUPFAM" id="SSF50494">
    <property type="entry name" value="Trypsin-like serine proteases"/>
    <property type="match status" value="1"/>
</dbReference>
<dbReference type="PROSITE" id="PS00134">
    <property type="entry name" value="TRYPSIN_HIS"/>
    <property type="match status" value="1"/>
</dbReference>
<gene>
    <name evidence="9" type="ORF">ILUMI_04363</name>
</gene>
<keyword evidence="6" id="KW-1015">Disulfide bond</keyword>
<keyword evidence="10" id="KW-1185">Reference proteome</keyword>
<feature type="domain" description="Peptidase S1" evidence="8">
    <location>
        <begin position="67"/>
        <end position="302"/>
    </location>
</feature>
<evidence type="ECO:0000256" key="5">
    <source>
        <dbReference type="ARBA" id="ARBA00022825"/>
    </source>
</evidence>
<feature type="signal peptide" evidence="7">
    <location>
        <begin position="1"/>
        <end position="23"/>
    </location>
</feature>
<dbReference type="PROSITE" id="PS50240">
    <property type="entry name" value="TRYPSIN_DOM"/>
    <property type="match status" value="1"/>
</dbReference>
<dbReference type="CDD" id="cd00190">
    <property type="entry name" value="Tryp_SPc"/>
    <property type="match status" value="1"/>
</dbReference>
<evidence type="ECO:0000256" key="1">
    <source>
        <dbReference type="ARBA" id="ARBA00004239"/>
    </source>
</evidence>
<protein>
    <recommendedName>
        <fullName evidence="8">Peptidase S1 domain-containing protein</fullName>
    </recommendedName>
</protein>
<organism evidence="9 10">
    <name type="scientific">Ignelater luminosus</name>
    <name type="common">Cucubano</name>
    <name type="synonym">Pyrophorus luminosus</name>
    <dbReference type="NCBI Taxonomy" id="2038154"/>
    <lineage>
        <taxon>Eukaryota</taxon>
        <taxon>Metazoa</taxon>
        <taxon>Ecdysozoa</taxon>
        <taxon>Arthropoda</taxon>
        <taxon>Hexapoda</taxon>
        <taxon>Insecta</taxon>
        <taxon>Pterygota</taxon>
        <taxon>Neoptera</taxon>
        <taxon>Endopterygota</taxon>
        <taxon>Coleoptera</taxon>
        <taxon>Polyphaga</taxon>
        <taxon>Elateriformia</taxon>
        <taxon>Elateroidea</taxon>
        <taxon>Elateridae</taxon>
        <taxon>Agrypninae</taxon>
        <taxon>Pyrophorini</taxon>
        <taxon>Ignelater</taxon>
    </lineage>
</organism>
<evidence type="ECO:0000313" key="10">
    <source>
        <dbReference type="Proteomes" id="UP000801492"/>
    </source>
</evidence>
<sequence>MERIFRVIFLLSVSNLLVMVSRQKHIKPSELSFYREFNIQQHLRHPILLDNTINYRSMTFIERNARIIEGRFTDIRNYPSMACLIVKEPRRIHFRGGASIISAHWVVTAAHCLLLITDNDIHNKRAYVRSNSTTWIRDYADHLAIRRYAHEEFNLTTMDYDVGLIKVKEKFEPPNEVPIKFVRMNYRYVDDTNVTMLGWGSTTIIPPYSTTQYLLAANLTITNFEKCQTSYRYRPYDVTDRMVCAAAPGRGACVYDSGGPVLQNGTLIGIISWGSNVCAYPRLPTVYTKLSLFYYWIRDKIDQKKKRLLYF</sequence>
<dbReference type="FunFam" id="2.40.10.10:FF:000036">
    <property type="entry name" value="Trypsin beta"/>
    <property type="match status" value="1"/>
</dbReference>
<dbReference type="InterPro" id="IPR001254">
    <property type="entry name" value="Trypsin_dom"/>
</dbReference>
<evidence type="ECO:0000256" key="3">
    <source>
        <dbReference type="ARBA" id="ARBA00022670"/>
    </source>
</evidence>
<dbReference type="GO" id="GO:0004252">
    <property type="term" value="F:serine-type endopeptidase activity"/>
    <property type="evidence" value="ECO:0007669"/>
    <property type="project" value="InterPro"/>
</dbReference>
<keyword evidence="3" id="KW-0645">Protease</keyword>
<dbReference type="InterPro" id="IPR043504">
    <property type="entry name" value="Peptidase_S1_PA_chymotrypsin"/>
</dbReference>
<dbReference type="InterPro" id="IPR009003">
    <property type="entry name" value="Peptidase_S1_PA"/>
</dbReference>
<dbReference type="PANTHER" id="PTHR24276:SF91">
    <property type="entry name" value="AT26814P-RELATED"/>
    <property type="match status" value="1"/>
</dbReference>
<dbReference type="PANTHER" id="PTHR24276">
    <property type="entry name" value="POLYSERASE-RELATED"/>
    <property type="match status" value="1"/>
</dbReference>
<dbReference type="EMBL" id="VTPC01001485">
    <property type="protein sequence ID" value="KAF2901819.1"/>
    <property type="molecule type" value="Genomic_DNA"/>
</dbReference>
<dbReference type="InterPro" id="IPR001314">
    <property type="entry name" value="Peptidase_S1A"/>
</dbReference>
<dbReference type="Pfam" id="PF00089">
    <property type="entry name" value="Trypsin"/>
    <property type="match status" value="1"/>
</dbReference>
<dbReference type="InterPro" id="IPR050430">
    <property type="entry name" value="Peptidase_S1"/>
</dbReference>
<dbReference type="Proteomes" id="UP000801492">
    <property type="component" value="Unassembled WGS sequence"/>
</dbReference>
<dbReference type="SMART" id="SM00020">
    <property type="entry name" value="Tryp_SPc"/>
    <property type="match status" value="1"/>
</dbReference>
<dbReference type="PRINTS" id="PR00722">
    <property type="entry name" value="CHYMOTRYPSIN"/>
</dbReference>
<comment type="subcellular location">
    <subcellularLocation>
        <location evidence="1">Secreted</location>
        <location evidence="1">Extracellular space</location>
    </subcellularLocation>
</comment>
<accession>A0A8K0DCQ9</accession>
<dbReference type="OrthoDB" id="9425590at2759"/>
<evidence type="ECO:0000256" key="6">
    <source>
        <dbReference type="ARBA" id="ARBA00023157"/>
    </source>
</evidence>
<dbReference type="Gene3D" id="2.40.10.10">
    <property type="entry name" value="Trypsin-like serine proteases"/>
    <property type="match status" value="1"/>
</dbReference>
<keyword evidence="5" id="KW-0720">Serine protease</keyword>
<name>A0A8K0DCQ9_IGNLU</name>
<evidence type="ECO:0000256" key="7">
    <source>
        <dbReference type="SAM" id="SignalP"/>
    </source>
</evidence>
<evidence type="ECO:0000313" key="9">
    <source>
        <dbReference type="EMBL" id="KAF2901819.1"/>
    </source>
</evidence>
<evidence type="ECO:0000259" key="8">
    <source>
        <dbReference type="PROSITE" id="PS50240"/>
    </source>
</evidence>
<dbReference type="InterPro" id="IPR018114">
    <property type="entry name" value="TRYPSIN_HIS"/>
</dbReference>
<dbReference type="GO" id="GO:0006508">
    <property type="term" value="P:proteolysis"/>
    <property type="evidence" value="ECO:0007669"/>
    <property type="project" value="UniProtKB-KW"/>
</dbReference>
<comment type="similarity">
    <text evidence="2">Belongs to the peptidase S1 family.</text>
</comment>
<comment type="caution">
    <text evidence="9">The sequence shown here is derived from an EMBL/GenBank/DDBJ whole genome shotgun (WGS) entry which is preliminary data.</text>
</comment>
<reference evidence="9" key="1">
    <citation type="submission" date="2019-08" db="EMBL/GenBank/DDBJ databases">
        <title>The genome of the North American firefly Photinus pyralis.</title>
        <authorList>
            <consortium name="Photinus pyralis genome working group"/>
            <person name="Fallon T.R."/>
            <person name="Sander Lower S.E."/>
            <person name="Weng J.-K."/>
        </authorList>
    </citation>
    <scope>NUCLEOTIDE SEQUENCE</scope>
    <source>
        <strain evidence="9">TRF0915ILg1</strain>
        <tissue evidence="9">Whole body</tissue>
    </source>
</reference>
<evidence type="ECO:0000256" key="4">
    <source>
        <dbReference type="ARBA" id="ARBA00022801"/>
    </source>
</evidence>